<dbReference type="Proteomes" id="UP000193944">
    <property type="component" value="Unassembled WGS sequence"/>
</dbReference>
<organism evidence="2 3">
    <name type="scientific">Anaeromyces robustus</name>
    <dbReference type="NCBI Taxonomy" id="1754192"/>
    <lineage>
        <taxon>Eukaryota</taxon>
        <taxon>Fungi</taxon>
        <taxon>Fungi incertae sedis</taxon>
        <taxon>Chytridiomycota</taxon>
        <taxon>Chytridiomycota incertae sedis</taxon>
        <taxon>Neocallimastigomycetes</taxon>
        <taxon>Neocallimastigales</taxon>
        <taxon>Neocallimastigaceae</taxon>
        <taxon>Anaeromyces</taxon>
    </lineage>
</organism>
<feature type="region of interest" description="Disordered" evidence="1">
    <location>
        <begin position="38"/>
        <end position="64"/>
    </location>
</feature>
<evidence type="ECO:0000313" key="2">
    <source>
        <dbReference type="EMBL" id="ORX75723.1"/>
    </source>
</evidence>
<feature type="compositionally biased region" description="Polar residues" evidence="1">
    <location>
        <begin position="89"/>
        <end position="99"/>
    </location>
</feature>
<reference evidence="2 3" key="1">
    <citation type="submission" date="2016-08" db="EMBL/GenBank/DDBJ databases">
        <title>A Parts List for Fungal Cellulosomes Revealed by Comparative Genomics.</title>
        <authorList>
            <consortium name="DOE Joint Genome Institute"/>
            <person name="Haitjema C.H."/>
            <person name="Gilmore S.P."/>
            <person name="Henske J.K."/>
            <person name="Solomon K.V."/>
            <person name="De Groot R."/>
            <person name="Kuo A."/>
            <person name="Mondo S.J."/>
            <person name="Salamov A.A."/>
            <person name="Labutti K."/>
            <person name="Zhao Z."/>
            <person name="Chiniquy J."/>
            <person name="Barry K."/>
            <person name="Brewer H.M."/>
            <person name="Purvine S.O."/>
            <person name="Wright A.T."/>
            <person name="Boxma B."/>
            <person name="Van Alen T."/>
            <person name="Hackstein J.H."/>
            <person name="Baker S.E."/>
            <person name="Grigoriev I.V."/>
            <person name="O'Malley M.A."/>
        </authorList>
    </citation>
    <scope>NUCLEOTIDE SEQUENCE [LARGE SCALE GENOMIC DNA]</scope>
    <source>
        <strain evidence="2 3">S4</strain>
    </source>
</reference>
<name>A0A1Y1WQB4_9FUNG</name>
<sequence>MPNDEKIYPISSEEEQLINAPETAYVNTRGYDATQMPIPYADQQSSGSYQAPANPDTTAYTNPFTNTTQQFTTNTYNTTTQYSNAQNYPVQSSSNNTPVKNEETDRDAASSLCTLCCGLTLCTTLFTCCLGCCRCCCCNCGDLEDME</sequence>
<feature type="compositionally biased region" description="Polar residues" evidence="1">
    <location>
        <begin position="42"/>
        <end position="51"/>
    </location>
</feature>
<accession>A0A1Y1WQB4</accession>
<evidence type="ECO:0000313" key="3">
    <source>
        <dbReference type="Proteomes" id="UP000193944"/>
    </source>
</evidence>
<dbReference type="AlphaFoldDB" id="A0A1Y1WQB4"/>
<proteinExistence type="predicted"/>
<comment type="caution">
    <text evidence="2">The sequence shown here is derived from an EMBL/GenBank/DDBJ whole genome shotgun (WGS) entry which is preliminary data.</text>
</comment>
<dbReference type="EMBL" id="MCFG01000340">
    <property type="protein sequence ID" value="ORX75723.1"/>
    <property type="molecule type" value="Genomic_DNA"/>
</dbReference>
<dbReference type="OrthoDB" id="2161579at2759"/>
<feature type="region of interest" description="Disordered" evidence="1">
    <location>
        <begin position="82"/>
        <end position="102"/>
    </location>
</feature>
<keyword evidence="3" id="KW-1185">Reference proteome</keyword>
<gene>
    <name evidence="2" type="ORF">BCR32DRAFT_271726</name>
</gene>
<evidence type="ECO:0000256" key="1">
    <source>
        <dbReference type="SAM" id="MobiDB-lite"/>
    </source>
</evidence>
<protein>
    <submittedName>
        <fullName evidence="2">Uncharacterized protein</fullName>
    </submittedName>
</protein>
<reference evidence="2 3" key="2">
    <citation type="submission" date="2016-08" db="EMBL/GenBank/DDBJ databases">
        <title>Pervasive Adenine N6-methylation of Active Genes in Fungi.</title>
        <authorList>
            <consortium name="DOE Joint Genome Institute"/>
            <person name="Mondo S.J."/>
            <person name="Dannebaum R.O."/>
            <person name="Kuo R.C."/>
            <person name="Labutti K."/>
            <person name="Haridas S."/>
            <person name="Kuo A."/>
            <person name="Salamov A."/>
            <person name="Ahrendt S.R."/>
            <person name="Lipzen A."/>
            <person name="Sullivan W."/>
            <person name="Andreopoulos W.B."/>
            <person name="Clum A."/>
            <person name="Lindquist E."/>
            <person name="Daum C."/>
            <person name="Ramamoorthy G.K."/>
            <person name="Gryganskyi A."/>
            <person name="Culley D."/>
            <person name="Magnuson J.K."/>
            <person name="James T.Y."/>
            <person name="O'Malley M.A."/>
            <person name="Stajich J.E."/>
            <person name="Spatafora J.W."/>
            <person name="Visel A."/>
            <person name="Grigoriev I.V."/>
        </authorList>
    </citation>
    <scope>NUCLEOTIDE SEQUENCE [LARGE SCALE GENOMIC DNA]</scope>
    <source>
        <strain evidence="2 3">S4</strain>
    </source>
</reference>